<dbReference type="EMBL" id="GG745341">
    <property type="protein sequence ID" value="KNE63051.1"/>
    <property type="molecule type" value="Genomic_DNA"/>
</dbReference>
<organism evidence="2 3">
    <name type="scientific">Allomyces macrogynus (strain ATCC 38327)</name>
    <name type="common">Allomyces javanicus var. macrogynus</name>
    <dbReference type="NCBI Taxonomy" id="578462"/>
    <lineage>
        <taxon>Eukaryota</taxon>
        <taxon>Fungi</taxon>
        <taxon>Fungi incertae sedis</taxon>
        <taxon>Blastocladiomycota</taxon>
        <taxon>Blastocladiomycetes</taxon>
        <taxon>Blastocladiales</taxon>
        <taxon>Blastocladiaceae</taxon>
        <taxon>Allomyces</taxon>
    </lineage>
</organism>
<feature type="compositionally biased region" description="Low complexity" evidence="1">
    <location>
        <begin position="242"/>
        <end position="252"/>
    </location>
</feature>
<proteinExistence type="predicted"/>
<dbReference type="AlphaFoldDB" id="A0A0L0SKI6"/>
<evidence type="ECO:0000313" key="2">
    <source>
        <dbReference type="EMBL" id="KNE63051.1"/>
    </source>
</evidence>
<dbReference type="OrthoDB" id="10551469at2759"/>
<dbReference type="VEuPathDB" id="FungiDB:AMAG_08217"/>
<dbReference type="Proteomes" id="UP000054350">
    <property type="component" value="Unassembled WGS sequence"/>
</dbReference>
<keyword evidence="3" id="KW-1185">Reference proteome</keyword>
<feature type="compositionally biased region" description="Low complexity" evidence="1">
    <location>
        <begin position="219"/>
        <end position="235"/>
    </location>
</feature>
<reference evidence="2 3" key="1">
    <citation type="submission" date="2009-11" db="EMBL/GenBank/DDBJ databases">
        <title>Annotation of Allomyces macrogynus ATCC 38327.</title>
        <authorList>
            <consortium name="The Broad Institute Genome Sequencing Platform"/>
            <person name="Russ C."/>
            <person name="Cuomo C."/>
            <person name="Burger G."/>
            <person name="Gray M.W."/>
            <person name="Holland P.W.H."/>
            <person name="King N."/>
            <person name="Lang F.B.F."/>
            <person name="Roger A.J."/>
            <person name="Ruiz-Trillo I."/>
            <person name="Young S.K."/>
            <person name="Zeng Q."/>
            <person name="Gargeya S."/>
            <person name="Fitzgerald M."/>
            <person name="Haas B."/>
            <person name="Abouelleil A."/>
            <person name="Alvarado L."/>
            <person name="Arachchi H.M."/>
            <person name="Berlin A."/>
            <person name="Chapman S.B."/>
            <person name="Gearin G."/>
            <person name="Goldberg J."/>
            <person name="Griggs A."/>
            <person name="Gujja S."/>
            <person name="Hansen M."/>
            <person name="Heiman D."/>
            <person name="Howarth C."/>
            <person name="Larimer J."/>
            <person name="Lui A."/>
            <person name="MacDonald P.J.P."/>
            <person name="McCowen C."/>
            <person name="Montmayeur A."/>
            <person name="Murphy C."/>
            <person name="Neiman D."/>
            <person name="Pearson M."/>
            <person name="Priest M."/>
            <person name="Roberts A."/>
            <person name="Saif S."/>
            <person name="Shea T."/>
            <person name="Sisk P."/>
            <person name="Stolte C."/>
            <person name="Sykes S."/>
            <person name="Wortman J."/>
            <person name="Nusbaum C."/>
            <person name="Birren B."/>
        </authorList>
    </citation>
    <scope>NUCLEOTIDE SEQUENCE [LARGE SCALE GENOMIC DNA]</scope>
    <source>
        <strain evidence="2 3">ATCC 38327</strain>
    </source>
</reference>
<feature type="compositionally biased region" description="Basic residues" evidence="1">
    <location>
        <begin position="202"/>
        <end position="218"/>
    </location>
</feature>
<sequence length="444" mass="47445">MTTTKARQAPQAPPTIAPGCPSSDKAPKKALFAVRKVDERAVYGDTTRLLISSNSSAQPTTARRRPASSSLSAARSTRPASTPVERRETRNRPASAAEVAPVHPSRPQAPGSTTKPTSERAKSPTLFGRSKSISPARGSSARPTTAASPVPIADDAPDADHVASLVQRLDDARMRRLARRRRIDAVLATIQQVKATQEVIHARSRSQSRSRSRSRSPSRARSLSLSPIRHSAASPVRPPSAPAATAATSTRPVPRHHLPNPQSPQAKRLQSGAATHARRYDQPTAASRHRHRMPAALHAKPVPKRRAGPPSPVKPAVVVPLHRAPPPLQLESLAHLKSARTQAARAARVAIPTRIALPRQHAVVGHVDSAAEPSTERRAFRRAIEDALLDLYKELDEGGSVYGPVGTWDDDDDVANDFGGPDTSMAPGMEAAASLDQLTAWDAV</sequence>
<feature type="region of interest" description="Disordered" evidence="1">
    <location>
        <begin position="197"/>
        <end position="313"/>
    </location>
</feature>
<feature type="region of interest" description="Disordered" evidence="1">
    <location>
        <begin position="1"/>
        <end position="26"/>
    </location>
</feature>
<evidence type="ECO:0000313" key="3">
    <source>
        <dbReference type="Proteomes" id="UP000054350"/>
    </source>
</evidence>
<feature type="compositionally biased region" description="Low complexity" evidence="1">
    <location>
        <begin position="67"/>
        <end position="83"/>
    </location>
</feature>
<reference evidence="3" key="2">
    <citation type="submission" date="2009-11" db="EMBL/GenBank/DDBJ databases">
        <title>The Genome Sequence of Allomyces macrogynus strain ATCC 38327.</title>
        <authorList>
            <consortium name="The Broad Institute Genome Sequencing Platform"/>
            <person name="Russ C."/>
            <person name="Cuomo C."/>
            <person name="Shea T."/>
            <person name="Young S.K."/>
            <person name="Zeng Q."/>
            <person name="Koehrsen M."/>
            <person name="Haas B."/>
            <person name="Borodovsky M."/>
            <person name="Guigo R."/>
            <person name="Alvarado L."/>
            <person name="Berlin A."/>
            <person name="Borenstein D."/>
            <person name="Chen Z."/>
            <person name="Engels R."/>
            <person name="Freedman E."/>
            <person name="Gellesch M."/>
            <person name="Goldberg J."/>
            <person name="Griggs A."/>
            <person name="Gujja S."/>
            <person name="Heiman D."/>
            <person name="Hepburn T."/>
            <person name="Howarth C."/>
            <person name="Jen D."/>
            <person name="Larson L."/>
            <person name="Lewis B."/>
            <person name="Mehta T."/>
            <person name="Park D."/>
            <person name="Pearson M."/>
            <person name="Roberts A."/>
            <person name="Saif S."/>
            <person name="Shenoy N."/>
            <person name="Sisk P."/>
            <person name="Stolte C."/>
            <person name="Sykes S."/>
            <person name="Walk T."/>
            <person name="White J."/>
            <person name="Yandava C."/>
            <person name="Burger G."/>
            <person name="Gray M.W."/>
            <person name="Holland P.W.H."/>
            <person name="King N."/>
            <person name="Lang F.B.F."/>
            <person name="Roger A.J."/>
            <person name="Ruiz-Trillo I."/>
            <person name="Lander E."/>
            <person name="Nusbaum C."/>
        </authorList>
    </citation>
    <scope>NUCLEOTIDE SEQUENCE [LARGE SCALE GENOMIC DNA]</scope>
    <source>
        <strain evidence="3">ATCC 38327</strain>
    </source>
</reference>
<gene>
    <name evidence="2" type="ORF">AMAG_08217</name>
</gene>
<protein>
    <submittedName>
        <fullName evidence="2">Uncharacterized protein</fullName>
    </submittedName>
</protein>
<accession>A0A0L0SKI6</accession>
<feature type="region of interest" description="Disordered" evidence="1">
    <location>
        <begin position="42"/>
        <end position="157"/>
    </location>
</feature>
<evidence type="ECO:0000256" key="1">
    <source>
        <dbReference type="SAM" id="MobiDB-lite"/>
    </source>
</evidence>
<name>A0A0L0SKI6_ALLM3</name>
<feature type="compositionally biased region" description="Polar residues" evidence="1">
    <location>
        <begin position="49"/>
        <end position="58"/>
    </location>
</feature>